<organism evidence="1 2">
    <name type="scientific">Nonomuraea africana</name>
    <dbReference type="NCBI Taxonomy" id="46171"/>
    <lineage>
        <taxon>Bacteria</taxon>
        <taxon>Bacillati</taxon>
        <taxon>Actinomycetota</taxon>
        <taxon>Actinomycetes</taxon>
        <taxon>Streptosporangiales</taxon>
        <taxon>Streptosporangiaceae</taxon>
        <taxon>Nonomuraea</taxon>
    </lineage>
</organism>
<sequence length="182" mass="19980">MAEIGAEAWTTTVDLWVHYGQAYLIDETDDAQGPEDLTDDHPDHPVGIIRAGDDHAFLLTGTHTGTVSFSIEVAESEPAADLNGYEDVVEVSFESEGGSVSLHDWEGEVHEIPELPAGPGWYRLRYHAAGMDEASDWTRESADDADGHGVDRYLLQIWPAAESEPVVVKSTSSMHRYWLTVG</sequence>
<dbReference type="RefSeq" id="WP_192778170.1">
    <property type="nucleotide sequence ID" value="NZ_BAAASY010000022.1"/>
</dbReference>
<name>A0ABR9KPE0_9ACTN</name>
<accession>A0ABR9KPE0</accession>
<evidence type="ECO:0000313" key="2">
    <source>
        <dbReference type="Proteomes" id="UP000661607"/>
    </source>
</evidence>
<dbReference type="EMBL" id="JADBEF010000001">
    <property type="protein sequence ID" value="MBE1563640.1"/>
    <property type="molecule type" value="Genomic_DNA"/>
</dbReference>
<reference evidence="1 2" key="1">
    <citation type="submission" date="2020-10" db="EMBL/GenBank/DDBJ databases">
        <title>Sequencing the genomes of 1000 actinobacteria strains.</title>
        <authorList>
            <person name="Klenk H.-P."/>
        </authorList>
    </citation>
    <scope>NUCLEOTIDE SEQUENCE [LARGE SCALE GENOMIC DNA]</scope>
    <source>
        <strain evidence="1 2">DSM 43748</strain>
    </source>
</reference>
<gene>
    <name evidence="1" type="ORF">H4W81_006419</name>
</gene>
<evidence type="ECO:0000313" key="1">
    <source>
        <dbReference type="EMBL" id="MBE1563640.1"/>
    </source>
</evidence>
<protein>
    <submittedName>
        <fullName evidence="1">Uncharacterized protein</fullName>
    </submittedName>
</protein>
<comment type="caution">
    <text evidence="1">The sequence shown here is derived from an EMBL/GenBank/DDBJ whole genome shotgun (WGS) entry which is preliminary data.</text>
</comment>
<proteinExistence type="predicted"/>
<keyword evidence="2" id="KW-1185">Reference proteome</keyword>
<dbReference type="Proteomes" id="UP000661607">
    <property type="component" value="Unassembled WGS sequence"/>
</dbReference>